<dbReference type="Proteomes" id="UP000288805">
    <property type="component" value="Unassembled WGS sequence"/>
</dbReference>
<proteinExistence type="predicted"/>
<gene>
    <name evidence="1" type="ORF">CK203_053561</name>
</gene>
<accession>A0A438HI50</accession>
<evidence type="ECO:0000313" key="1">
    <source>
        <dbReference type="EMBL" id="RVW84132.1"/>
    </source>
</evidence>
<comment type="caution">
    <text evidence="1">The sequence shown here is derived from an EMBL/GenBank/DDBJ whole genome shotgun (WGS) entry which is preliminary data.</text>
</comment>
<evidence type="ECO:0000313" key="2">
    <source>
        <dbReference type="Proteomes" id="UP000288805"/>
    </source>
</evidence>
<name>A0A438HI50_VITVI</name>
<reference evidence="1 2" key="1">
    <citation type="journal article" date="2018" name="PLoS Genet.">
        <title>Population sequencing reveals clonal diversity and ancestral inbreeding in the grapevine cultivar Chardonnay.</title>
        <authorList>
            <person name="Roach M.J."/>
            <person name="Johnson D.L."/>
            <person name="Bohlmann J."/>
            <person name="van Vuuren H.J."/>
            <person name="Jones S.J."/>
            <person name="Pretorius I.S."/>
            <person name="Schmidt S.A."/>
            <person name="Borneman A.R."/>
        </authorList>
    </citation>
    <scope>NUCLEOTIDE SEQUENCE [LARGE SCALE GENOMIC DNA]</scope>
    <source>
        <strain evidence="2">cv. Chardonnay</strain>
        <tissue evidence="1">Leaf</tissue>
    </source>
</reference>
<dbReference type="EMBL" id="QGNW01000219">
    <property type="protein sequence ID" value="RVW84132.1"/>
    <property type="molecule type" value="Genomic_DNA"/>
</dbReference>
<protein>
    <submittedName>
        <fullName evidence="1">Uncharacterized protein</fullName>
    </submittedName>
</protein>
<dbReference type="AlphaFoldDB" id="A0A438HI50"/>
<sequence>MWGRDHIPLPGCALAMKQAQGYEAVVSAARVPKAAAFVAELKRSGGGAVESESNLSVYRRIPPVLGDHERSHQLIALTQILAFGYSFLDINIAPATSSAKFSLVTKSF</sequence>
<organism evidence="1 2">
    <name type="scientific">Vitis vinifera</name>
    <name type="common">Grape</name>
    <dbReference type="NCBI Taxonomy" id="29760"/>
    <lineage>
        <taxon>Eukaryota</taxon>
        <taxon>Viridiplantae</taxon>
        <taxon>Streptophyta</taxon>
        <taxon>Embryophyta</taxon>
        <taxon>Tracheophyta</taxon>
        <taxon>Spermatophyta</taxon>
        <taxon>Magnoliopsida</taxon>
        <taxon>eudicotyledons</taxon>
        <taxon>Gunneridae</taxon>
        <taxon>Pentapetalae</taxon>
        <taxon>rosids</taxon>
        <taxon>Vitales</taxon>
        <taxon>Vitaceae</taxon>
        <taxon>Viteae</taxon>
        <taxon>Vitis</taxon>
    </lineage>
</organism>